<protein>
    <recommendedName>
        <fullName evidence="2">C2H2-type domain-containing protein</fullName>
    </recommendedName>
</protein>
<gene>
    <name evidence="3" type="ORF">INT47_004899</name>
</gene>
<accession>A0A8H7US58</accession>
<evidence type="ECO:0000256" key="1">
    <source>
        <dbReference type="PROSITE-ProRule" id="PRU00042"/>
    </source>
</evidence>
<name>A0A8H7US58_9FUNG</name>
<dbReference type="PROSITE" id="PS00028">
    <property type="entry name" value="ZINC_FINGER_C2H2_1"/>
    <property type="match status" value="1"/>
</dbReference>
<dbReference type="EMBL" id="JAEPRD010000143">
    <property type="protein sequence ID" value="KAG2196596.1"/>
    <property type="molecule type" value="Genomic_DNA"/>
</dbReference>
<evidence type="ECO:0000259" key="2">
    <source>
        <dbReference type="PROSITE" id="PS50157"/>
    </source>
</evidence>
<proteinExistence type="predicted"/>
<evidence type="ECO:0000313" key="3">
    <source>
        <dbReference type="EMBL" id="KAG2196596.1"/>
    </source>
</evidence>
<reference evidence="3" key="1">
    <citation type="submission" date="2020-12" db="EMBL/GenBank/DDBJ databases">
        <title>Metabolic potential, ecology and presence of endohyphal bacteria is reflected in genomic diversity of Mucoromycotina.</title>
        <authorList>
            <person name="Muszewska A."/>
            <person name="Okrasinska A."/>
            <person name="Steczkiewicz K."/>
            <person name="Drgas O."/>
            <person name="Orlowska M."/>
            <person name="Perlinska-Lenart U."/>
            <person name="Aleksandrzak-Piekarczyk T."/>
            <person name="Szatraj K."/>
            <person name="Zielenkiewicz U."/>
            <person name="Pilsyk S."/>
            <person name="Malc E."/>
            <person name="Mieczkowski P."/>
            <person name="Kruszewska J.S."/>
            <person name="Biernat P."/>
            <person name="Pawlowska J."/>
        </authorList>
    </citation>
    <scope>NUCLEOTIDE SEQUENCE</scope>
    <source>
        <strain evidence="3">WA0000017839</strain>
    </source>
</reference>
<comment type="caution">
    <text evidence="3">The sequence shown here is derived from an EMBL/GenBank/DDBJ whole genome shotgun (WGS) entry which is preliminary data.</text>
</comment>
<dbReference type="AlphaFoldDB" id="A0A8H7US58"/>
<dbReference type="Proteomes" id="UP000603453">
    <property type="component" value="Unassembled WGS sequence"/>
</dbReference>
<feature type="domain" description="C2H2-type" evidence="2">
    <location>
        <begin position="15"/>
        <end position="38"/>
    </location>
</feature>
<keyword evidence="1" id="KW-0479">Metal-binding</keyword>
<keyword evidence="1" id="KW-0862">Zinc</keyword>
<organism evidence="3 4">
    <name type="scientific">Mucor saturninus</name>
    <dbReference type="NCBI Taxonomy" id="64648"/>
    <lineage>
        <taxon>Eukaryota</taxon>
        <taxon>Fungi</taxon>
        <taxon>Fungi incertae sedis</taxon>
        <taxon>Mucoromycota</taxon>
        <taxon>Mucoromycotina</taxon>
        <taxon>Mucoromycetes</taxon>
        <taxon>Mucorales</taxon>
        <taxon>Mucorineae</taxon>
        <taxon>Mucoraceae</taxon>
        <taxon>Mucor</taxon>
    </lineage>
</organism>
<keyword evidence="4" id="KW-1185">Reference proteome</keyword>
<keyword evidence="1" id="KW-0863">Zinc-finger</keyword>
<evidence type="ECO:0000313" key="4">
    <source>
        <dbReference type="Proteomes" id="UP000603453"/>
    </source>
</evidence>
<sequence length="260" mass="30030">MSSQFSSFHVNEPSTQCPICNKYFSNPSNANRHLDLAHNSRLWHDTDTDDYDMTNDVSAVESFNDMVELEDGSSYFDDNDNHDNYDVFEENDLVDSASQPHEEPAHTSTFHANPFYPFKNEMELKCLMFFKGSQDRFSQRIVKKTLRLIRSLIEISHKERDVIQNRPQGFYPIKNVSSDDCICKSHSERRKFPRLEVDTFAVPKGDGSNVGLTYIKPANHLRLLMANPTKVSLLNSLPDFSPNKRNKLNQGLKWKECPLF</sequence>
<dbReference type="PROSITE" id="PS50157">
    <property type="entry name" value="ZINC_FINGER_C2H2_2"/>
    <property type="match status" value="1"/>
</dbReference>
<dbReference type="GO" id="GO:0008270">
    <property type="term" value="F:zinc ion binding"/>
    <property type="evidence" value="ECO:0007669"/>
    <property type="project" value="UniProtKB-KW"/>
</dbReference>
<dbReference type="InterPro" id="IPR013087">
    <property type="entry name" value="Znf_C2H2_type"/>
</dbReference>